<feature type="transmembrane region" description="Helical" evidence="8">
    <location>
        <begin position="95"/>
        <end position="117"/>
    </location>
</feature>
<comment type="subcellular location">
    <subcellularLocation>
        <location evidence="1">Cell membrane</location>
        <topology evidence="1">Multi-pass membrane protein</topology>
    </subcellularLocation>
</comment>
<evidence type="ECO:0000256" key="4">
    <source>
        <dbReference type="ARBA" id="ARBA00022475"/>
    </source>
</evidence>
<feature type="transmembrane region" description="Helical" evidence="8">
    <location>
        <begin position="123"/>
        <end position="141"/>
    </location>
</feature>
<proteinExistence type="inferred from homology"/>
<dbReference type="Pfam" id="PF01032">
    <property type="entry name" value="FecCD"/>
    <property type="match status" value="1"/>
</dbReference>
<feature type="transmembrane region" description="Helical" evidence="8">
    <location>
        <begin position="63"/>
        <end position="83"/>
    </location>
</feature>
<evidence type="ECO:0000313" key="10">
    <source>
        <dbReference type="Proteomes" id="UP000306888"/>
    </source>
</evidence>
<keyword evidence="7 8" id="KW-0472">Membrane</keyword>
<gene>
    <name evidence="9" type="ORF">E5347_08910</name>
</gene>
<keyword evidence="6 8" id="KW-1133">Transmembrane helix</keyword>
<keyword evidence="10" id="KW-1185">Reference proteome</keyword>
<evidence type="ECO:0000256" key="1">
    <source>
        <dbReference type="ARBA" id="ARBA00004651"/>
    </source>
</evidence>
<comment type="caution">
    <text evidence="9">The sequence shown here is derived from an EMBL/GenBank/DDBJ whole genome shotgun (WGS) entry which is preliminary data.</text>
</comment>
<keyword evidence="4" id="KW-1003">Cell membrane</keyword>
<evidence type="ECO:0000313" key="9">
    <source>
        <dbReference type="EMBL" id="TGY42330.1"/>
    </source>
</evidence>
<dbReference type="FunFam" id="1.10.3470.10:FF:000001">
    <property type="entry name" value="Vitamin B12 ABC transporter permease BtuC"/>
    <property type="match status" value="1"/>
</dbReference>
<dbReference type="AlphaFoldDB" id="A0A4V6RDT2"/>
<dbReference type="InterPro" id="IPR000522">
    <property type="entry name" value="ABC_transptr_permease_BtuC"/>
</dbReference>
<dbReference type="PANTHER" id="PTHR30472:SF1">
    <property type="entry name" value="FE(3+) DICITRATE TRANSPORT SYSTEM PERMEASE PROTEIN FECC-RELATED"/>
    <property type="match status" value="1"/>
</dbReference>
<feature type="transmembrane region" description="Helical" evidence="8">
    <location>
        <begin position="194"/>
        <end position="214"/>
    </location>
</feature>
<feature type="transmembrane region" description="Helical" evidence="8">
    <location>
        <begin position="153"/>
        <end position="174"/>
    </location>
</feature>
<organism evidence="9 10">
    <name type="scientific">Clostridium sartagoforme</name>
    <dbReference type="NCBI Taxonomy" id="84031"/>
    <lineage>
        <taxon>Bacteria</taxon>
        <taxon>Bacillati</taxon>
        <taxon>Bacillota</taxon>
        <taxon>Clostridia</taxon>
        <taxon>Eubacteriales</taxon>
        <taxon>Clostridiaceae</taxon>
        <taxon>Clostridium</taxon>
    </lineage>
</organism>
<keyword evidence="5 8" id="KW-0812">Transmembrane</keyword>
<feature type="transmembrane region" description="Helical" evidence="8">
    <location>
        <begin position="283"/>
        <end position="305"/>
    </location>
</feature>
<comment type="similarity">
    <text evidence="2">Belongs to the binding-protein-dependent transport system permease family. FecCD subfamily.</text>
</comment>
<dbReference type="InterPro" id="IPR037294">
    <property type="entry name" value="ABC_BtuC-like"/>
</dbReference>
<dbReference type="EMBL" id="SRYR01000003">
    <property type="protein sequence ID" value="TGY42330.1"/>
    <property type="molecule type" value="Genomic_DNA"/>
</dbReference>
<name>A0A4V6RDT2_9CLOT</name>
<dbReference type="PANTHER" id="PTHR30472">
    <property type="entry name" value="FERRIC ENTEROBACTIN TRANSPORT SYSTEM PERMEASE PROTEIN"/>
    <property type="match status" value="1"/>
</dbReference>
<evidence type="ECO:0000256" key="8">
    <source>
        <dbReference type="SAM" id="Phobius"/>
    </source>
</evidence>
<feature type="transmembrane region" description="Helical" evidence="8">
    <location>
        <begin position="311"/>
        <end position="328"/>
    </location>
</feature>
<dbReference type="GO" id="GO:0022857">
    <property type="term" value="F:transmembrane transporter activity"/>
    <property type="evidence" value="ECO:0007669"/>
    <property type="project" value="InterPro"/>
</dbReference>
<keyword evidence="3" id="KW-0813">Transport</keyword>
<dbReference type="Gene3D" id="1.10.3470.10">
    <property type="entry name" value="ABC transporter involved in vitamin B12 uptake, BtuC"/>
    <property type="match status" value="1"/>
</dbReference>
<dbReference type="Proteomes" id="UP000306888">
    <property type="component" value="Unassembled WGS sequence"/>
</dbReference>
<dbReference type="SUPFAM" id="SSF81345">
    <property type="entry name" value="ABC transporter involved in vitamin B12 uptake, BtuC"/>
    <property type="match status" value="1"/>
</dbReference>
<evidence type="ECO:0000256" key="6">
    <source>
        <dbReference type="ARBA" id="ARBA00022989"/>
    </source>
</evidence>
<sequence length="333" mass="35848">MKQRNKGNIHTIVFTICSTLLLICGLILAVRLGSVHIGFSEIWDSIFNYSETLELMLIRDVRIPRALSVLFTGGILGVTGAMIQGVTRNPIAEPSILGVSQGATLVIAIFYALGITINTRNVMIASFIGALFTGLIVLAFISKKANNNSIAKILLAGTAMSTFFVSLTTIVGLLSNQSQMIGFWVSGGFRNASWSDFNLVFIVGTIGFIIAVLLSPKINILSLGDDVAIGLGQNPQKIRFTTLMVMIPMCAAAVAVGKNIAFLGLIVPQIVRKILGEDYRRNIPCAFLLGATLLTYADIAARMLFDPYETPIGVFTALIGIPFFIAVARKERG</sequence>
<accession>A0A4V6RDT2</accession>
<dbReference type="RefSeq" id="WP_136006554.1">
    <property type="nucleotide sequence ID" value="NZ_SRYR01000003.1"/>
</dbReference>
<dbReference type="OrthoDB" id="9792889at2"/>
<evidence type="ECO:0000256" key="7">
    <source>
        <dbReference type="ARBA" id="ARBA00023136"/>
    </source>
</evidence>
<dbReference type="CDD" id="cd06550">
    <property type="entry name" value="TM_ABC_iron-siderophores_like"/>
    <property type="match status" value="1"/>
</dbReference>
<evidence type="ECO:0000256" key="5">
    <source>
        <dbReference type="ARBA" id="ARBA00022692"/>
    </source>
</evidence>
<dbReference type="GO" id="GO:0033214">
    <property type="term" value="P:siderophore-iron import into cell"/>
    <property type="evidence" value="ECO:0007669"/>
    <property type="project" value="TreeGrafter"/>
</dbReference>
<dbReference type="GO" id="GO:0005886">
    <property type="term" value="C:plasma membrane"/>
    <property type="evidence" value="ECO:0007669"/>
    <property type="project" value="UniProtKB-SubCell"/>
</dbReference>
<evidence type="ECO:0000256" key="2">
    <source>
        <dbReference type="ARBA" id="ARBA00007935"/>
    </source>
</evidence>
<feature type="transmembrane region" description="Helical" evidence="8">
    <location>
        <begin position="12"/>
        <end position="30"/>
    </location>
</feature>
<evidence type="ECO:0000256" key="3">
    <source>
        <dbReference type="ARBA" id="ARBA00022448"/>
    </source>
</evidence>
<protein>
    <submittedName>
        <fullName evidence="9">Iron ABC transporter permease</fullName>
    </submittedName>
</protein>
<reference evidence="9 10" key="1">
    <citation type="submission" date="2019-04" db="EMBL/GenBank/DDBJ databases">
        <title>Microbes associate with the intestines of laboratory mice.</title>
        <authorList>
            <person name="Navarre W."/>
            <person name="Wong E."/>
            <person name="Huang K."/>
            <person name="Tropini C."/>
            <person name="Ng K."/>
            <person name="Yu B."/>
        </authorList>
    </citation>
    <scope>NUCLEOTIDE SEQUENCE [LARGE SCALE GENOMIC DNA]</scope>
    <source>
        <strain evidence="9 10">NM50_B9-20</strain>
    </source>
</reference>